<organism evidence="2 3">
    <name type="scientific">Setaria digitata</name>
    <dbReference type="NCBI Taxonomy" id="48799"/>
    <lineage>
        <taxon>Eukaryota</taxon>
        <taxon>Metazoa</taxon>
        <taxon>Ecdysozoa</taxon>
        <taxon>Nematoda</taxon>
        <taxon>Chromadorea</taxon>
        <taxon>Rhabditida</taxon>
        <taxon>Spirurina</taxon>
        <taxon>Spiruromorpha</taxon>
        <taxon>Filarioidea</taxon>
        <taxon>Setariidae</taxon>
        <taxon>Setaria</taxon>
    </lineage>
</organism>
<evidence type="ECO:0000313" key="2">
    <source>
        <dbReference type="Proteomes" id="UP000887581"/>
    </source>
</evidence>
<name>A0A915PBY6_9BILA</name>
<protein>
    <submittedName>
        <fullName evidence="3">Uncharacterized protein</fullName>
    </submittedName>
</protein>
<evidence type="ECO:0000256" key="1">
    <source>
        <dbReference type="SAM" id="MobiDB-lite"/>
    </source>
</evidence>
<proteinExistence type="predicted"/>
<dbReference type="AlphaFoldDB" id="A0A915PBY6"/>
<reference evidence="3" key="1">
    <citation type="submission" date="2022-11" db="UniProtKB">
        <authorList>
            <consortium name="WormBaseParasite"/>
        </authorList>
    </citation>
    <scope>IDENTIFICATION</scope>
</reference>
<sequence length="100" mass="11072">MGRRTRQCGRCLLRCSSSCRRVPPSREAEHGERRECNTAAALPRQQQRYVDVRCVADTRAHAPPDSITTIFASIRGGGGTESSTPRAEALPYHPLRPVRA</sequence>
<evidence type="ECO:0000313" key="3">
    <source>
        <dbReference type="WBParaSite" id="sdigi.contig102.g4363.t1"/>
    </source>
</evidence>
<dbReference type="WBParaSite" id="sdigi.contig102.g4363.t1">
    <property type="protein sequence ID" value="sdigi.contig102.g4363.t1"/>
    <property type="gene ID" value="sdigi.contig102.g4363"/>
</dbReference>
<keyword evidence="2" id="KW-1185">Reference proteome</keyword>
<feature type="region of interest" description="Disordered" evidence="1">
    <location>
        <begin position="74"/>
        <end position="100"/>
    </location>
</feature>
<dbReference type="Proteomes" id="UP000887581">
    <property type="component" value="Unplaced"/>
</dbReference>
<accession>A0A915PBY6</accession>